<proteinExistence type="predicted"/>
<dbReference type="Proteomes" id="UP000322873">
    <property type="component" value="Unassembled WGS sequence"/>
</dbReference>
<organism evidence="1 2">
    <name type="scientific">Monilinia fructicola</name>
    <name type="common">Brown rot fungus</name>
    <name type="synonym">Ciboria fructicola</name>
    <dbReference type="NCBI Taxonomy" id="38448"/>
    <lineage>
        <taxon>Eukaryota</taxon>
        <taxon>Fungi</taxon>
        <taxon>Dikarya</taxon>
        <taxon>Ascomycota</taxon>
        <taxon>Pezizomycotina</taxon>
        <taxon>Leotiomycetes</taxon>
        <taxon>Helotiales</taxon>
        <taxon>Sclerotiniaceae</taxon>
        <taxon>Monilinia</taxon>
    </lineage>
</organism>
<gene>
    <name evidence="1" type="ORF">EYC84_009020</name>
</gene>
<comment type="caution">
    <text evidence="1">The sequence shown here is derived from an EMBL/GenBank/DDBJ whole genome shotgun (WGS) entry which is preliminary data.</text>
</comment>
<accession>A0A5M9JCK1</accession>
<reference evidence="1 2" key="1">
    <citation type="submission" date="2019-06" db="EMBL/GenBank/DDBJ databases">
        <title>Genome Sequence of the Brown Rot Fungal Pathogen Monilinia fructicola.</title>
        <authorList>
            <person name="De Miccolis Angelini R.M."/>
            <person name="Landi L."/>
            <person name="Abate D."/>
            <person name="Pollastro S."/>
            <person name="Romanazzi G."/>
            <person name="Faretra F."/>
        </authorList>
    </citation>
    <scope>NUCLEOTIDE SEQUENCE [LARGE SCALE GENOMIC DNA]</scope>
    <source>
        <strain evidence="1 2">Mfrc123</strain>
    </source>
</reference>
<name>A0A5M9JCK1_MONFR</name>
<evidence type="ECO:0000313" key="2">
    <source>
        <dbReference type="Proteomes" id="UP000322873"/>
    </source>
</evidence>
<dbReference type="EMBL" id="VICG01000012">
    <property type="protein sequence ID" value="KAA8566457.1"/>
    <property type="molecule type" value="Genomic_DNA"/>
</dbReference>
<dbReference type="AlphaFoldDB" id="A0A5M9JCK1"/>
<sequence length="105" mass="11790">MILSLYFIHSSFMIHHPPCTLPTTNHKQPVTSHHPSYHPSTTIIHSLDQLSPINHSSHVVTINITTSSTHDLIPRPLIHPCIHASPSSWNSSIPHIPLSMIYELI</sequence>
<protein>
    <submittedName>
        <fullName evidence="1">Uncharacterized protein</fullName>
    </submittedName>
</protein>
<evidence type="ECO:0000313" key="1">
    <source>
        <dbReference type="EMBL" id="KAA8566457.1"/>
    </source>
</evidence>
<keyword evidence="2" id="KW-1185">Reference proteome</keyword>